<comment type="function">
    <text evidence="9">Endonuclease that specifically degrades the RNA of RNA-DNA hybrids.</text>
</comment>
<evidence type="ECO:0000313" key="12">
    <source>
        <dbReference type="Proteomes" id="UP000293045"/>
    </source>
</evidence>
<dbReference type="InterPro" id="IPR001352">
    <property type="entry name" value="RNase_HII/HIII"/>
</dbReference>
<dbReference type="GO" id="GO:0003723">
    <property type="term" value="F:RNA binding"/>
    <property type="evidence" value="ECO:0007669"/>
    <property type="project" value="UniProtKB-UniRule"/>
</dbReference>
<feature type="binding site" evidence="8">
    <location>
        <position position="24"/>
    </location>
    <ligand>
        <name>a divalent metal cation</name>
        <dbReference type="ChEBI" id="CHEBI:60240"/>
    </ligand>
</feature>
<evidence type="ECO:0000256" key="7">
    <source>
        <dbReference type="ARBA" id="ARBA00022801"/>
    </source>
</evidence>
<dbReference type="GO" id="GO:0032299">
    <property type="term" value="C:ribonuclease H2 complex"/>
    <property type="evidence" value="ECO:0007669"/>
    <property type="project" value="TreeGrafter"/>
</dbReference>
<gene>
    <name evidence="11" type="ORF">CWI39_1676p0020</name>
</gene>
<name>A0A4Q9KZI6_9MICR</name>
<evidence type="ECO:0000256" key="5">
    <source>
        <dbReference type="ARBA" id="ARBA00022723"/>
    </source>
</evidence>
<dbReference type="EMBL" id="PIXR01001676">
    <property type="protein sequence ID" value="TBU00458.1"/>
    <property type="molecule type" value="Genomic_DNA"/>
</dbReference>
<dbReference type="InterPro" id="IPR023160">
    <property type="entry name" value="RNase_HII_hlx-loop-hlx_cap_dom"/>
</dbReference>
<comment type="cofactor">
    <cofactor evidence="8">
        <name>Mn(2+)</name>
        <dbReference type="ChEBI" id="CHEBI:29035"/>
    </cofactor>
    <cofactor evidence="8">
        <name>Mg(2+)</name>
        <dbReference type="ChEBI" id="CHEBI:18420"/>
    </cofactor>
    <text evidence="8">Manganese or magnesium. Binds 1 divalent metal ion per monomer in the absence of substrate. May bind a second metal ion after substrate binding.</text>
</comment>
<comment type="similarity">
    <text evidence="3">Belongs to the RNase HII family. Eukaryotic subfamily.</text>
</comment>
<proteinExistence type="inferred from homology"/>
<reference evidence="11 12" key="1">
    <citation type="submission" date="2017-12" db="EMBL/GenBank/DDBJ databases">
        <authorList>
            <person name="Pombert J.-F."/>
            <person name="Haag K.L."/>
            <person name="Ebert D."/>
        </authorList>
    </citation>
    <scope>NUCLEOTIDE SEQUENCE [LARGE SCALE GENOMIC DNA]</scope>
    <source>
        <strain evidence="11">IL-BN-2</strain>
    </source>
</reference>
<feature type="domain" description="RNase H type-2" evidence="10">
    <location>
        <begin position="17"/>
        <end position="221"/>
    </location>
</feature>
<protein>
    <recommendedName>
        <fullName evidence="9">Ribonuclease</fullName>
        <ecNumber evidence="9">3.1.26.4</ecNumber>
    </recommendedName>
</protein>
<dbReference type="PANTHER" id="PTHR10954:SF7">
    <property type="entry name" value="RIBONUCLEASE H2 SUBUNIT A"/>
    <property type="match status" value="1"/>
</dbReference>
<comment type="caution">
    <text evidence="11">The sequence shown here is derived from an EMBL/GenBank/DDBJ whole genome shotgun (WGS) entry which is preliminary data.</text>
</comment>
<dbReference type="Gene3D" id="1.10.10.460">
    <property type="entry name" value="Ribonuclease hii. Domain 2"/>
    <property type="match status" value="1"/>
</dbReference>
<keyword evidence="6 8" id="KW-0255">Endonuclease</keyword>
<dbReference type="CDD" id="cd07181">
    <property type="entry name" value="RNase_HII_eukaryota_like"/>
    <property type="match status" value="1"/>
</dbReference>
<dbReference type="InterPro" id="IPR024567">
    <property type="entry name" value="RNase_HII/HIII_dom"/>
</dbReference>
<dbReference type="Gene3D" id="3.30.420.10">
    <property type="entry name" value="Ribonuclease H-like superfamily/Ribonuclease H"/>
    <property type="match status" value="1"/>
</dbReference>
<sequence length="234" mass="26956">MDKKNILHKVIRKHDDYIDIGIDEAGRGPVLGYMVFGAVVSSEVIKYKDSKLLTPSQRETSFKAIQENNNLSHIYFALHPSYITTEMQNKSLNEISYIAQINIIKCLEHLKIRNVYLDIVGPVSTHQKRLKTIFPNLNFIIEEKADSKYGIVGAASIVAKVTRDKRLLNWKFKDNNYGSGYPSDPETIKWLDRNFNPLFGYSDIVRFKWSTIERRLGIRKSKNVSSLGFYADFD</sequence>
<dbReference type="Pfam" id="PF01351">
    <property type="entry name" value="RNase_HII"/>
    <property type="match status" value="1"/>
</dbReference>
<evidence type="ECO:0000259" key="10">
    <source>
        <dbReference type="PROSITE" id="PS51975"/>
    </source>
</evidence>
<dbReference type="Proteomes" id="UP000293045">
    <property type="component" value="Unassembled WGS sequence"/>
</dbReference>
<dbReference type="EC" id="3.1.26.4" evidence="9"/>
<accession>A0A4Q9KZI6</accession>
<dbReference type="InterPro" id="IPR012337">
    <property type="entry name" value="RNaseH-like_sf"/>
</dbReference>
<evidence type="ECO:0000256" key="2">
    <source>
        <dbReference type="ARBA" id="ARBA00001946"/>
    </source>
</evidence>
<dbReference type="VEuPathDB" id="MicrosporidiaDB:CWI36_0149p0060"/>
<evidence type="ECO:0000313" key="11">
    <source>
        <dbReference type="EMBL" id="TBU00458.1"/>
    </source>
</evidence>
<dbReference type="GO" id="GO:0046872">
    <property type="term" value="F:metal ion binding"/>
    <property type="evidence" value="ECO:0007669"/>
    <property type="project" value="UniProtKB-KW"/>
</dbReference>
<dbReference type="FunFam" id="1.10.10.460:FF:000001">
    <property type="entry name" value="Ribonuclease"/>
    <property type="match status" value="1"/>
</dbReference>
<comment type="cofactor">
    <cofactor evidence="2">
        <name>Mg(2+)</name>
        <dbReference type="ChEBI" id="CHEBI:18420"/>
    </cofactor>
</comment>
<organism evidence="11 12">
    <name type="scientific">Hamiltosporidium magnivora</name>
    <dbReference type="NCBI Taxonomy" id="148818"/>
    <lineage>
        <taxon>Eukaryota</taxon>
        <taxon>Fungi</taxon>
        <taxon>Fungi incertae sedis</taxon>
        <taxon>Microsporidia</taxon>
        <taxon>Dubosqiidae</taxon>
        <taxon>Hamiltosporidium</taxon>
    </lineage>
</organism>
<comment type="catalytic activity">
    <reaction evidence="1 8 9">
        <text>Endonucleolytic cleavage to 5'-phosphomonoester.</text>
        <dbReference type="EC" id="3.1.26.4"/>
    </reaction>
</comment>
<keyword evidence="4 8" id="KW-0540">Nuclease</keyword>
<evidence type="ECO:0000256" key="4">
    <source>
        <dbReference type="ARBA" id="ARBA00022722"/>
    </source>
</evidence>
<evidence type="ECO:0000256" key="6">
    <source>
        <dbReference type="ARBA" id="ARBA00022759"/>
    </source>
</evidence>
<keyword evidence="5 8" id="KW-0479">Metal-binding</keyword>
<keyword evidence="7 8" id="KW-0378">Hydrolase</keyword>
<dbReference type="GO" id="GO:0043137">
    <property type="term" value="P:DNA replication, removal of RNA primer"/>
    <property type="evidence" value="ECO:0007669"/>
    <property type="project" value="TreeGrafter"/>
</dbReference>
<dbReference type="PROSITE" id="PS51975">
    <property type="entry name" value="RNASE_H_2"/>
    <property type="match status" value="1"/>
</dbReference>
<evidence type="ECO:0000256" key="3">
    <source>
        <dbReference type="ARBA" id="ARBA00007058"/>
    </source>
</evidence>
<dbReference type="GO" id="GO:0004523">
    <property type="term" value="F:RNA-DNA hybrid ribonuclease activity"/>
    <property type="evidence" value="ECO:0007669"/>
    <property type="project" value="UniProtKB-UniRule"/>
</dbReference>
<dbReference type="VEuPathDB" id="MicrosporidiaDB:CWI39_1676p0020"/>
<feature type="binding site" evidence="8">
    <location>
        <position position="23"/>
    </location>
    <ligand>
        <name>a divalent metal cation</name>
        <dbReference type="ChEBI" id="CHEBI:60240"/>
    </ligand>
</feature>
<evidence type="ECO:0000256" key="8">
    <source>
        <dbReference type="PROSITE-ProRule" id="PRU01319"/>
    </source>
</evidence>
<dbReference type="GO" id="GO:0006298">
    <property type="term" value="P:mismatch repair"/>
    <property type="evidence" value="ECO:0007669"/>
    <property type="project" value="TreeGrafter"/>
</dbReference>
<evidence type="ECO:0000256" key="9">
    <source>
        <dbReference type="RuleBase" id="RU003515"/>
    </source>
</evidence>
<dbReference type="InterPro" id="IPR004649">
    <property type="entry name" value="RNase_H2_suA"/>
</dbReference>
<dbReference type="AlphaFoldDB" id="A0A4Q9KZI6"/>
<feature type="binding site" evidence="8">
    <location>
        <position position="118"/>
    </location>
    <ligand>
        <name>a divalent metal cation</name>
        <dbReference type="ChEBI" id="CHEBI:60240"/>
    </ligand>
</feature>
<dbReference type="SUPFAM" id="SSF53098">
    <property type="entry name" value="Ribonuclease H-like"/>
    <property type="match status" value="1"/>
</dbReference>
<dbReference type="InterPro" id="IPR036397">
    <property type="entry name" value="RNaseH_sf"/>
</dbReference>
<dbReference type="PANTHER" id="PTHR10954">
    <property type="entry name" value="RIBONUCLEASE H2 SUBUNIT A"/>
    <property type="match status" value="1"/>
</dbReference>
<evidence type="ECO:0000256" key="1">
    <source>
        <dbReference type="ARBA" id="ARBA00000077"/>
    </source>
</evidence>
<dbReference type="NCBIfam" id="TIGR00729">
    <property type="entry name" value="ribonuclease HII"/>
    <property type="match status" value="1"/>
</dbReference>